<evidence type="ECO:0000313" key="4">
    <source>
        <dbReference type="Proteomes" id="UP000292082"/>
    </source>
</evidence>
<keyword evidence="1" id="KW-1133">Transmembrane helix</keyword>
<dbReference type="Pfam" id="PF20151">
    <property type="entry name" value="DUF6533"/>
    <property type="match status" value="1"/>
</dbReference>
<dbReference type="InterPro" id="IPR045340">
    <property type="entry name" value="DUF6533"/>
</dbReference>
<keyword evidence="1" id="KW-0472">Membrane</keyword>
<dbReference type="AlphaFoldDB" id="A0A4Q9PSQ9"/>
<organism evidence="3 4">
    <name type="scientific">Dichomitus squalens</name>
    <dbReference type="NCBI Taxonomy" id="114155"/>
    <lineage>
        <taxon>Eukaryota</taxon>
        <taxon>Fungi</taxon>
        <taxon>Dikarya</taxon>
        <taxon>Basidiomycota</taxon>
        <taxon>Agaricomycotina</taxon>
        <taxon>Agaricomycetes</taxon>
        <taxon>Polyporales</taxon>
        <taxon>Polyporaceae</taxon>
        <taxon>Dichomitus</taxon>
    </lineage>
</organism>
<protein>
    <recommendedName>
        <fullName evidence="2">DUF6533 domain-containing protein</fullName>
    </recommendedName>
</protein>
<reference evidence="3 4" key="1">
    <citation type="submission" date="2019-01" db="EMBL/GenBank/DDBJ databases">
        <title>Draft genome sequences of three monokaryotic isolates of the white-rot basidiomycete fungus Dichomitus squalens.</title>
        <authorList>
            <consortium name="DOE Joint Genome Institute"/>
            <person name="Lopez S.C."/>
            <person name="Andreopoulos B."/>
            <person name="Pangilinan J."/>
            <person name="Lipzen A."/>
            <person name="Riley R."/>
            <person name="Ahrendt S."/>
            <person name="Ng V."/>
            <person name="Barry K."/>
            <person name="Daum C."/>
            <person name="Grigoriev I.V."/>
            <person name="Hilden K.S."/>
            <person name="Makela M.R."/>
            <person name="de Vries R.P."/>
        </authorList>
    </citation>
    <scope>NUCLEOTIDE SEQUENCE [LARGE SCALE GENOMIC DNA]</scope>
    <source>
        <strain evidence="3 4">CBS 464.89</strain>
    </source>
</reference>
<feature type="domain" description="DUF6533" evidence="2">
    <location>
        <begin position="1"/>
        <end position="36"/>
    </location>
</feature>
<keyword evidence="1" id="KW-0812">Transmembrane</keyword>
<evidence type="ECO:0000259" key="2">
    <source>
        <dbReference type="Pfam" id="PF20151"/>
    </source>
</evidence>
<sequence length="126" mass="14202">MYDYVITLDSEVTLFWTARRVTGPLVLFLLSRYLTFAVQILGWIPSPSSFQYFPWAAFSTLKSYAMCADSYPVYISAVVFALSSVPLFISLLESPHKLKLLWTSFSNVPGRGFVPVPELSATMVMK</sequence>
<evidence type="ECO:0000256" key="1">
    <source>
        <dbReference type="SAM" id="Phobius"/>
    </source>
</evidence>
<evidence type="ECO:0000313" key="3">
    <source>
        <dbReference type="EMBL" id="TBU57451.1"/>
    </source>
</evidence>
<name>A0A4Q9PSQ9_9APHY</name>
<dbReference type="Proteomes" id="UP000292082">
    <property type="component" value="Unassembled WGS sequence"/>
</dbReference>
<feature type="transmembrane region" description="Helical" evidence="1">
    <location>
        <begin position="71"/>
        <end position="92"/>
    </location>
</feature>
<keyword evidence="4" id="KW-1185">Reference proteome</keyword>
<proteinExistence type="predicted"/>
<accession>A0A4Q9PSQ9</accession>
<gene>
    <name evidence="3" type="ORF">BD310DRAFT_907180</name>
</gene>
<dbReference type="EMBL" id="ML145137">
    <property type="protein sequence ID" value="TBU57451.1"/>
    <property type="molecule type" value="Genomic_DNA"/>
</dbReference>
<feature type="transmembrane region" description="Helical" evidence="1">
    <location>
        <begin position="25"/>
        <end position="44"/>
    </location>
</feature>